<sequence length="305" mass="34246">MSMIDDLSFFQQVATRASLTEVARHLGLSLPAVSKRLSQLEQRLGVQLLQRTTRRLSLTPEGVLYLEGGRPILRQLDELESALGTRQPTLHGRLRINATLGFGRRHLAQVVSAFARLHPELEVSLELSSQPMSLLDDQFDLGVFMGEPPDSRLIAVRLLENPRVLCGAPRYLEDMPAPTQVADLAAHNCIVLRQFGSDYAIWRFRKDGRDYAHKVTGTLSSNDGEVALGWALDGHGLILRSRWDVQTHLESGRLQALLTDHQAPQADVYAVYQQRRHTPQRIAAFVHYLREALGQRLPFAMVEHG</sequence>
<dbReference type="AlphaFoldDB" id="A0A089YSU9"/>
<dbReference type="Proteomes" id="UP000029499">
    <property type="component" value="Chromosome"/>
</dbReference>
<dbReference type="SUPFAM" id="SSF53850">
    <property type="entry name" value="Periplasmic binding protein-like II"/>
    <property type="match status" value="1"/>
</dbReference>
<dbReference type="HOGENOM" id="CLU_039613_16_4_6"/>
<dbReference type="Pfam" id="PF00126">
    <property type="entry name" value="HTH_1"/>
    <property type="match status" value="1"/>
</dbReference>
<dbReference type="FunFam" id="3.40.190.290:FF:000001">
    <property type="entry name" value="Transcriptional regulator, LysR family"/>
    <property type="match status" value="1"/>
</dbReference>
<dbReference type="Gene3D" id="1.10.10.10">
    <property type="entry name" value="Winged helix-like DNA-binding domain superfamily/Winged helix DNA-binding domain"/>
    <property type="match status" value="1"/>
</dbReference>
<dbReference type="OrthoDB" id="9786526at2"/>
<dbReference type="GO" id="GO:0043565">
    <property type="term" value="F:sequence-specific DNA binding"/>
    <property type="evidence" value="ECO:0007669"/>
    <property type="project" value="TreeGrafter"/>
</dbReference>
<protein>
    <submittedName>
        <fullName evidence="6">LysR family transcriptional regulator</fullName>
    </submittedName>
</protein>
<dbReference type="InterPro" id="IPR058163">
    <property type="entry name" value="LysR-type_TF_proteobact-type"/>
</dbReference>
<dbReference type="GO" id="GO:0003700">
    <property type="term" value="F:DNA-binding transcription factor activity"/>
    <property type="evidence" value="ECO:0007669"/>
    <property type="project" value="InterPro"/>
</dbReference>
<name>A0A089YSU9_9PSED</name>
<dbReference type="InterPro" id="IPR000847">
    <property type="entry name" value="LysR_HTH_N"/>
</dbReference>
<dbReference type="PRINTS" id="PR00039">
    <property type="entry name" value="HTHLYSR"/>
</dbReference>
<keyword evidence="3" id="KW-0238">DNA-binding</keyword>
<dbReference type="PROSITE" id="PS50931">
    <property type="entry name" value="HTH_LYSR"/>
    <property type="match status" value="1"/>
</dbReference>
<evidence type="ECO:0000313" key="6">
    <source>
        <dbReference type="EMBL" id="AIS18714.1"/>
    </source>
</evidence>
<dbReference type="SUPFAM" id="SSF46785">
    <property type="entry name" value="Winged helix' DNA-binding domain"/>
    <property type="match status" value="1"/>
</dbReference>
<dbReference type="InterPro" id="IPR036390">
    <property type="entry name" value="WH_DNA-bd_sf"/>
</dbReference>
<evidence type="ECO:0000256" key="1">
    <source>
        <dbReference type="ARBA" id="ARBA00009437"/>
    </source>
</evidence>
<keyword evidence="4" id="KW-0804">Transcription</keyword>
<feature type="domain" description="HTH lysR-type" evidence="5">
    <location>
        <begin position="1"/>
        <end position="59"/>
    </location>
</feature>
<reference evidence="6 7" key="1">
    <citation type="journal article" date="2015" name="J. Biotechnol.">
        <title>Complete genome sequence of Pseudomonas rhizosphaerae IH5T (=DSM 16299T), a phosphate-solubilizing rhizobacterium for bacterial biofertilizer.</title>
        <authorList>
            <person name="Kwak Y."/>
            <person name="Jung B.K."/>
            <person name="Shin J.H."/>
        </authorList>
    </citation>
    <scope>NUCLEOTIDE SEQUENCE [LARGE SCALE GENOMIC DNA]</scope>
    <source>
        <strain evidence="6">DSM 16299</strain>
    </source>
</reference>
<dbReference type="PANTHER" id="PTHR30537">
    <property type="entry name" value="HTH-TYPE TRANSCRIPTIONAL REGULATOR"/>
    <property type="match status" value="1"/>
</dbReference>
<dbReference type="STRING" id="216142.LT40_15500"/>
<keyword evidence="7" id="KW-1185">Reference proteome</keyword>
<evidence type="ECO:0000256" key="3">
    <source>
        <dbReference type="ARBA" id="ARBA00023125"/>
    </source>
</evidence>
<proteinExistence type="inferred from homology"/>
<dbReference type="KEGG" id="prh:LT40_15500"/>
<dbReference type="PANTHER" id="PTHR30537:SF5">
    <property type="entry name" value="HTH-TYPE TRANSCRIPTIONAL ACTIVATOR TTDR-RELATED"/>
    <property type="match status" value="1"/>
</dbReference>
<evidence type="ECO:0000259" key="5">
    <source>
        <dbReference type="PROSITE" id="PS50931"/>
    </source>
</evidence>
<organism evidence="6 7">
    <name type="scientific">Pseudomonas rhizosphaerae</name>
    <dbReference type="NCBI Taxonomy" id="216142"/>
    <lineage>
        <taxon>Bacteria</taxon>
        <taxon>Pseudomonadati</taxon>
        <taxon>Pseudomonadota</taxon>
        <taxon>Gammaproteobacteria</taxon>
        <taxon>Pseudomonadales</taxon>
        <taxon>Pseudomonadaceae</taxon>
        <taxon>Pseudomonas</taxon>
    </lineage>
</organism>
<evidence type="ECO:0000256" key="4">
    <source>
        <dbReference type="ARBA" id="ARBA00023163"/>
    </source>
</evidence>
<dbReference type="RefSeq" id="WP_043191767.1">
    <property type="nucleotide sequence ID" value="NZ_CP009533.1"/>
</dbReference>
<gene>
    <name evidence="6" type="ORF">LT40_15500</name>
</gene>
<dbReference type="eggNOG" id="COG0583">
    <property type="taxonomic scope" value="Bacteria"/>
</dbReference>
<dbReference type="InterPro" id="IPR005119">
    <property type="entry name" value="LysR_subst-bd"/>
</dbReference>
<dbReference type="InterPro" id="IPR036388">
    <property type="entry name" value="WH-like_DNA-bd_sf"/>
</dbReference>
<comment type="similarity">
    <text evidence="1">Belongs to the LysR transcriptional regulatory family.</text>
</comment>
<accession>A0A089YSU9</accession>
<dbReference type="Gene3D" id="3.40.190.290">
    <property type="match status" value="1"/>
</dbReference>
<evidence type="ECO:0000256" key="2">
    <source>
        <dbReference type="ARBA" id="ARBA00023015"/>
    </source>
</evidence>
<keyword evidence="2" id="KW-0805">Transcription regulation</keyword>
<dbReference type="Pfam" id="PF03466">
    <property type="entry name" value="LysR_substrate"/>
    <property type="match status" value="1"/>
</dbReference>
<dbReference type="GO" id="GO:0006351">
    <property type="term" value="P:DNA-templated transcription"/>
    <property type="evidence" value="ECO:0007669"/>
    <property type="project" value="TreeGrafter"/>
</dbReference>
<dbReference type="FunFam" id="1.10.10.10:FF:000001">
    <property type="entry name" value="LysR family transcriptional regulator"/>
    <property type="match status" value="1"/>
</dbReference>
<dbReference type="EMBL" id="CP009533">
    <property type="protein sequence ID" value="AIS18714.1"/>
    <property type="molecule type" value="Genomic_DNA"/>
</dbReference>
<evidence type="ECO:0000313" key="7">
    <source>
        <dbReference type="Proteomes" id="UP000029499"/>
    </source>
</evidence>